<dbReference type="Proteomes" id="UP000624703">
    <property type="component" value="Unassembled WGS sequence"/>
</dbReference>
<keyword evidence="7" id="KW-1185">Reference proteome</keyword>
<accession>A0A8J7MCE3</accession>
<dbReference type="GO" id="GO:0016020">
    <property type="term" value="C:membrane"/>
    <property type="evidence" value="ECO:0007669"/>
    <property type="project" value="InterPro"/>
</dbReference>
<dbReference type="InterPro" id="IPR001503">
    <property type="entry name" value="Glyco_trans_10"/>
</dbReference>
<dbReference type="Pfam" id="PF18025">
    <property type="entry name" value="FucT_N"/>
    <property type="match status" value="1"/>
</dbReference>
<evidence type="ECO:0000259" key="5">
    <source>
        <dbReference type="Pfam" id="PF18025"/>
    </source>
</evidence>
<dbReference type="Gene3D" id="3.40.50.11660">
    <property type="entry name" value="Glycosyl transferase family 10, C-terminal domain"/>
    <property type="match status" value="1"/>
</dbReference>
<feature type="domain" description="Alpha-(1,3)-fucosyltransferase FucT N-terminal" evidence="5">
    <location>
        <begin position="6"/>
        <end position="96"/>
    </location>
</feature>
<sequence length="302" mass="34825">MSIKVDLADFWHESTRSEKEKNRLYLYLKSLVDIELSDEPDVLIYSCFGRTHRMFKGPKIYFTGENDRPDFRNCDFALTFDADSQNNFRLPLYRIYDFFDSFVSDRQERIALHTGEEKFCSFVASNGSPELHRNKFLDILSSKKEVSSGGRFRNNVGGPVDDKIEFLASHRFNISFENESNLGYTTEKLGEALASGTVPIYWGNEEVIHEFNPQAFINAHNFSSLEELAEFVMKVDGDEELYQSYLSAEPIVGGWAAIEERDGQLRARLNDFFTHLPNDPVGCSLRNKLRRIPKLLEQVILK</sequence>
<comment type="caution">
    <text evidence="6">The sequence shown here is derived from an EMBL/GenBank/DDBJ whole genome shotgun (WGS) entry which is preliminary data.</text>
</comment>
<dbReference type="InterPro" id="IPR055270">
    <property type="entry name" value="Glyco_tran_10_C"/>
</dbReference>
<dbReference type="PANTHER" id="PTHR11929">
    <property type="entry name" value="ALPHA- 1,3 -FUCOSYLTRANSFERASE"/>
    <property type="match status" value="1"/>
</dbReference>
<evidence type="ECO:0000313" key="6">
    <source>
        <dbReference type="EMBL" id="MBK1790523.1"/>
    </source>
</evidence>
<reference evidence="6" key="1">
    <citation type="submission" date="2021-01" db="EMBL/GenBank/DDBJ databases">
        <title>Modified the classification status of verrucomicrobia.</title>
        <authorList>
            <person name="Feng X."/>
        </authorList>
    </citation>
    <scope>NUCLEOTIDE SEQUENCE</scope>
    <source>
        <strain evidence="6">_KCTC 22039</strain>
    </source>
</reference>
<comment type="similarity">
    <text evidence="1">Belongs to the glycosyltransferase 10 family.</text>
</comment>
<protein>
    <recommendedName>
        <fullName evidence="8">Glycosyltransferase family 10 (Fucosyltransferase) C-term</fullName>
    </recommendedName>
</protein>
<dbReference type="EMBL" id="JAENIM010000022">
    <property type="protein sequence ID" value="MBK1790523.1"/>
    <property type="molecule type" value="Genomic_DNA"/>
</dbReference>
<dbReference type="RefSeq" id="WP_200310557.1">
    <property type="nucleotide sequence ID" value="NZ_JAENIM010000022.1"/>
</dbReference>
<evidence type="ECO:0000256" key="1">
    <source>
        <dbReference type="ARBA" id="ARBA00008919"/>
    </source>
</evidence>
<evidence type="ECO:0000256" key="2">
    <source>
        <dbReference type="ARBA" id="ARBA00022676"/>
    </source>
</evidence>
<dbReference type="Pfam" id="PF00852">
    <property type="entry name" value="Glyco_transf_10"/>
    <property type="match status" value="1"/>
</dbReference>
<evidence type="ECO:0008006" key="8">
    <source>
        <dbReference type="Google" id="ProtNLM"/>
    </source>
</evidence>
<feature type="domain" description="Fucosyltransferase C-terminal" evidence="4">
    <location>
        <begin position="117"/>
        <end position="246"/>
    </location>
</feature>
<proteinExistence type="inferred from homology"/>
<dbReference type="PANTHER" id="PTHR11929:SF194">
    <property type="entry name" value="ALPHA-(1,3)-FUCOSYLTRANSFERASE 10"/>
    <property type="match status" value="1"/>
</dbReference>
<evidence type="ECO:0000259" key="4">
    <source>
        <dbReference type="Pfam" id="PF00852"/>
    </source>
</evidence>
<dbReference type="InterPro" id="IPR041058">
    <property type="entry name" value="FucT_N"/>
</dbReference>
<dbReference type="GO" id="GO:0008417">
    <property type="term" value="F:fucosyltransferase activity"/>
    <property type="evidence" value="ECO:0007669"/>
    <property type="project" value="InterPro"/>
</dbReference>
<name>A0A8J7MCE3_9BACT</name>
<gene>
    <name evidence="6" type="ORF">JIN82_05050</name>
</gene>
<evidence type="ECO:0000256" key="3">
    <source>
        <dbReference type="ARBA" id="ARBA00022679"/>
    </source>
</evidence>
<dbReference type="SUPFAM" id="SSF53756">
    <property type="entry name" value="UDP-Glycosyltransferase/glycogen phosphorylase"/>
    <property type="match status" value="1"/>
</dbReference>
<keyword evidence="3" id="KW-0808">Transferase</keyword>
<dbReference type="InterPro" id="IPR038577">
    <property type="entry name" value="GT10-like_C_sf"/>
</dbReference>
<evidence type="ECO:0000313" key="7">
    <source>
        <dbReference type="Proteomes" id="UP000624703"/>
    </source>
</evidence>
<dbReference type="AlphaFoldDB" id="A0A8J7MCE3"/>
<keyword evidence="2" id="KW-0328">Glycosyltransferase</keyword>
<organism evidence="6 7">
    <name type="scientific">Persicirhabdus sediminis</name>
    <dbReference type="NCBI Taxonomy" id="454144"/>
    <lineage>
        <taxon>Bacteria</taxon>
        <taxon>Pseudomonadati</taxon>
        <taxon>Verrucomicrobiota</taxon>
        <taxon>Verrucomicrobiia</taxon>
        <taxon>Verrucomicrobiales</taxon>
        <taxon>Verrucomicrobiaceae</taxon>
        <taxon>Persicirhabdus</taxon>
    </lineage>
</organism>